<dbReference type="GO" id="GO:0005829">
    <property type="term" value="C:cytosol"/>
    <property type="evidence" value="ECO:0007669"/>
    <property type="project" value="TreeGrafter"/>
</dbReference>
<evidence type="ECO:0000256" key="11">
    <source>
        <dbReference type="ARBA" id="ARBA00031088"/>
    </source>
</evidence>
<accession>A0A3N4URD0</accession>
<dbReference type="NCBIfam" id="TIGR00563">
    <property type="entry name" value="rsmB"/>
    <property type="match status" value="1"/>
</dbReference>
<evidence type="ECO:0000256" key="8">
    <source>
        <dbReference type="ARBA" id="ARBA00022691"/>
    </source>
</evidence>
<dbReference type="GO" id="GO:0003723">
    <property type="term" value="F:RNA binding"/>
    <property type="evidence" value="ECO:0007669"/>
    <property type="project" value="UniProtKB-UniRule"/>
</dbReference>
<evidence type="ECO:0000256" key="9">
    <source>
        <dbReference type="ARBA" id="ARBA00022884"/>
    </source>
</evidence>
<feature type="binding site" evidence="13">
    <location>
        <begin position="266"/>
        <end position="272"/>
    </location>
    <ligand>
        <name>S-adenosyl-L-methionine</name>
        <dbReference type="ChEBI" id="CHEBI:59789"/>
    </ligand>
</feature>
<comment type="catalytic activity">
    <reaction evidence="12">
        <text>cytidine(967) in 16S rRNA + S-adenosyl-L-methionine = 5-methylcytidine(967) in 16S rRNA + S-adenosyl-L-homocysteine + H(+)</text>
        <dbReference type="Rhea" id="RHEA:42748"/>
        <dbReference type="Rhea" id="RHEA-COMP:10219"/>
        <dbReference type="Rhea" id="RHEA-COMP:10220"/>
        <dbReference type="ChEBI" id="CHEBI:15378"/>
        <dbReference type="ChEBI" id="CHEBI:57856"/>
        <dbReference type="ChEBI" id="CHEBI:59789"/>
        <dbReference type="ChEBI" id="CHEBI:74483"/>
        <dbReference type="ChEBI" id="CHEBI:82748"/>
        <dbReference type="EC" id="2.1.1.176"/>
    </reaction>
</comment>
<feature type="domain" description="SAM-dependent MTase RsmB/NOP-type" evidence="14">
    <location>
        <begin position="173"/>
        <end position="446"/>
    </location>
</feature>
<evidence type="ECO:0000256" key="4">
    <source>
        <dbReference type="ARBA" id="ARBA00022490"/>
    </source>
</evidence>
<keyword evidence="9 13" id="KW-0694">RNA-binding</keyword>
<evidence type="ECO:0000256" key="13">
    <source>
        <dbReference type="PROSITE-ProRule" id="PRU01023"/>
    </source>
</evidence>
<dbReference type="Gene3D" id="3.40.50.150">
    <property type="entry name" value="Vaccinia Virus protein VP39"/>
    <property type="match status" value="1"/>
</dbReference>
<dbReference type="PRINTS" id="PR02008">
    <property type="entry name" value="RCMTFAMILY"/>
</dbReference>
<name>A0A3N4URD0_9BURK</name>
<comment type="caution">
    <text evidence="15">The sequence shown here is derived from an EMBL/GenBank/DDBJ whole genome shotgun (WGS) entry which is preliminary data.</text>
</comment>
<dbReference type="AlphaFoldDB" id="A0A3N4URD0"/>
<dbReference type="InterPro" id="IPR054728">
    <property type="entry name" value="RsmB-like_ferredoxin"/>
</dbReference>
<dbReference type="FunFam" id="3.40.50.150:FF:000022">
    <property type="entry name" value="Ribosomal RNA small subunit methyltransferase B"/>
    <property type="match status" value="1"/>
</dbReference>
<sequence>MERLPAKPRTAEAPALSHQLQIVSLLVAEVRAGRSLTSALDRVPSADRAGAQALAFAVMRHLGRAMALRRRLARRAPPPPVDALLLTALALLTEEGDRAYKPYVLVDQAVEAAKGRAQTRAQAGFLNACLRRFLQDRDRLIQETDADPEARYNHPRWWIERLQRDHPEHWEAILQADQQAAPLCLRVHRRRIDPESYRERLAAQGLSARRVGPVGLALERSVPVSQLPGFAQGWVSVQDAGAQQAAPLLLDALGERAAHARILDACAAPGGKTAHLLESADVEVTALDVDPARCVRIRENLHRLGLDAEIRAADARQPALWWDGRRFQGILLDAPCTASGIVRRHPDVRWLRRAEDVDALVQTQAELLEALWPLLQPGGVLLYCTCSVFRAEGSDQIEAFLARHTDAFELPAPGHLLPIADRKNPGLPDNAVGEHDGFFYARLQKR</sequence>
<dbReference type="InterPro" id="IPR035926">
    <property type="entry name" value="NusB-like_sf"/>
</dbReference>
<dbReference type="PROSITE" id="PS51686">
    <property type="entry name" value="SAM_MT_RSMB_NOP"/>
    <property type="match status" value="1"/>
</dbReference>
<protein>
    <recommendedName>
        <fullName evidence="3">16S rRNA (cytosine(967)-C(5))-methyltransferase</fullName>
        <ecNumber evidence="3">2.1.1.176</ecNumber>
    </recommendedName>
    <alternativeName>
        <fullName evidence="10">16S rRNA m5C967 methyltransferase</fullName>
    </alternativeName>
    <alternativeName>
        <fullName evidence="11">rRNA (cytosine-C(5)-)-methyltransferase RsmB</fullName>
    </alternativeName>
</protein>
<gene>
    <name evidence="15" type="ORF">EDC62_0955</name>
</gene>
<evidence type="ECO:0000313" key="16">
    <source>
        <dbReference type="Proteomes" id="UP000272193"/>
    </source>
</evidence>
<evidence type="ECO:0000256" key="7">
    <source>
        <dbReference type="ARBA" id="ARBA00022679"/>
    </source>
</evidence>
<evidence type="ECO:0000256" key="12">
    <source>
        <dbReference type="ARBA" id="ARBA00047283"/>
    </source>
</evidence>
<keyword evidence="6 13" id="KW-0489">Methyltransferase</keyword>
<dbReference type="InterPro" id="IPR006027">
    <property type="entry name" value="NusB_RsmB_TIM44"/>
</dbReference>
<comment type="similarity">
    <text evidence="13">Belongs to the class I-like SAM-binding methyltransferase superfamily. RsmB/NOP family.</text>
</comment>
<dbReference type="Proteomes" id="UP000272193">
    <property type="component" value="Unassembled WGS sequence"/>
</dbReference>
<dbReference type="GO" id="GO:0006355">
    <property type="term" value="P:regulation of DNA-templated transcription"/>
    <property type="evidence" value="ECO:0007669"/>
    <property type="project" value="InterPro"/>
</dbReference>
<dbReference type="InterPro" id="IPR023267">
    <property type="entry name" value="RCMT"/>
</dbReference>
<dbReference type="Pfam" id="PF01189">
    <property type="entry name" value="Methyltr_RsmB-F"/>
    <property type="match status" value="1"/>
</dbReference>
<dbReference type="PANTHER" id="PTHR22807">
    <property type="entry name" value="NOP2 YEAST -RELATED NOL1/NOP2/FMU SUN DOMAIN-CONTAINING"/>
    <property type="match status" value="1"/>
</dbReference>
<dbReference type="CDD" id="cd02440">
    <property type="entry name" value="AdoMet_MTases"/>
    <property type="match status" value="1"/>
</dbReference>
<evidence type="ECO:0000259" key="14">
    <source>
        <dbReference type="PROSITE" id="PS51686"/>
    </source>
</evidence>
<organism evidence="15 16">
    <name type="scientific">Tibeticola sediminis</name>
    <dbReference type="NCBI Taxonomy" id="1917811"/>
    <lineage>
        <taxon>Bacteria</taxon>
        <taxon>Pseudomonadati</taxon>
        <taxon>Pseudomonadota</taxon>
        <taxon>Betaproteobacteria</taxon>
        <taxon>Burkholderiales</taxon>
        <taxon>Comamonadaceae</taxon>
        <taxon>Tibeticola</taxon>
    </lineage>
</organism>
<dbReference type="Gene3D" id="1.10.287.730">
    <property type="entry name" value="Helix hairpin bin"/>
    <property type="match status" value="1"/>
</dbReference>
<dbReference type="RefSeq" id="WP_211330908.1">
    <property type="nucleotide sequence ID" value="NZ_RKQL01000001.1"/>
</dbReference>
<evidence type="ECO:0000313" key="15">
    <source>
        <dbReference type="EMBL" id="RPE73242.1"/>
    </source>
</evidence>
<reference evidence="15 16" key="1">
    <citation type="submission" date="2018-11" db="EMBL/GenBank/DDBJ databases">
        <title>Genomic Encyclopedia of Type Strains, Phase IV (KMG-IV): sequencing the most valuable type-strain genomes for metagenomic binning, comparative biology and taxonomic classification.</title>
        <authorList>
            <person name="Goeker M."/>
        </authorList>
    </citation>
    <scope>NUCLEOTIDE SEQUENCE [LARGE SCALE GENOMIC DNA]</scope>
    <source>
        <strain evidence="15 16">DSM 101684</strain>
    </source>
</reference>
<dbReference type="SUPFAM" id="SSF48013">
    <property type="entry name" value="NusB-like"/>
    <property type="match status" value="1"/>
</dbReference>
<proteinExistence type="inferred from homology"/>
<comment type="subcellular location">
    <subcellularLocation>
        <location evidence="2">Cytoplasm</location>
    </subcellularLocation>
</comment>
<keyword evidence="4" id="KW-0963">Cytoplasm</keyword>
<evidence type="ECO:0000256" key="3">
    <source>
        <dbReference type="ARBA" id="ARBA00012140"/>
    </source>
</evidence>
<evidence type="ECO:0000256" key="10">
    <source>
        <dbReference type="ARBA" id="ARBA00030399"/>
    </source>
</evidence>
<feature type="active site" description="Nucleophile" evidence="13">
    <location>
        <position position="386"/>
    </location>
</feature>
<dbReference type="EC" id="2.1.1.176" evidence="3"/>
<feature type="binding site" evidence="13">
    <location>
        <position position="314"/>
    </location>
    <ligand>
        <name>S-adenosyl-L-methionine</name>
        <dbReference type="ChEBI" id="CHEBI:59789"/>
    </ligand>
</feature>
<dbReference type="SUPFAM" id="SSF53335">
    <property type="entry name" value="S-adenosyl-L-methionine-dependent methyltransferases"/>
    <property type="match status" value="1"/>
</dbReference>
<dbReference type="Pfam" id="PF22458">
    <property type="entry name" value="RsmF-B_ferredox"/>
    <property type="match status" value="1"/>
</dbReference>
<dbReference type="Gene3D" id="1.10.940.10">
    <property type="entry name" value="NusB-like"/>
    <property type="match status" value="1"/>
</dbReference>
<keyword evidence="5" id="KW-0698">rRNA processing</keyword>
<dbReference type="InterPro" id="IPR004573">
    <property type="entry name" value="rRNA_ssu_MeTfrase_B"/>
</dbReference>
<comment type="function">
    <text evidence="1">Specifically methylates the cytosine at position 967 (m5C967) of 16S rRNA.</text>
</comment>
<feature type="binding site" evidence="13">
    <location>
        <position position="333"/>
    </location>
    <ligand>
        <name>S-adenosyl-L-methionine</name>
        <dbReference type="ChEBI" id="CHEBI:59789"/>
    </ligand>
</feature>
<dbReference type="NCBIfam" id="NF008149">
    <property type="entry name" value="PRK10901.1"/>
    <property type="match status" value="1"/>
</dbReference>
<dbReference type="InterPro" id="IPR001678">
    <property type="entry name" value="MeTrfase_RsmB-F_NOP2_dom"/>
</dbReference>
<evidence type="ECO:0000256" key="6">
    <source>
        <dbReference type="ARBA" id="ARBA00022603"/>
    </source>
</evidence>
<dbReference type="GO" id="GO:0070475">
    <property type="term" value="P:rRNA base methylation"/>
    <property type="evidence" value="ECO:0007669"/>
    <property type="project" value="TreeGrafter"/>
</dbReference>
<keyword evidence="16" id="KW-1185">Reference proteome</keyword>
<evidence type="ECO:0000256" key="2">
    <source>
        <dbReference type="ARBA" id="ARBA00004496"/>
    </source>
</evidence>
<dbReference type="Gene3D" id="3.30.70.1170">
    <property type="entry name" value="Sun protein, domain 3"/>
    <property type="match status" value="1"/>
</dbReference>
<keyword evidence="8 13" id="KW-0949">S-adenosyl-L-methionine</keyword>
<feature type="binding site" evidence="13">
    <location>
        <position position="288"/>
    </location>
    <ligand>
        <name>S-adenosyl-L-methionine</name>
        <dbReference type="ChEBI" id="CHEBI:59789"/>
    </ligand>
</feature>
<dbReference type="InterPro" id="IPR049560">
    <property type="entry name" value="MeTrfase_RsmB-F_NOP2_cat"/>
</dbReference>
<dbReference type="Pfam" id="PF01029">
    <property type="entry name" value="NusB"/>
    <property type="match status" value="1"/>
</dbReference>
<evidence type="ECO:0000256" key="1">
    <source>
        <dbReference type="ARBA" id="ARBA00002724"/>
    </source>
</evidence>
<dbReference type="PANTHER" id="PTHR22807:SF61">
    <property type="entry name" value="NOL1_NOP2_SUN FAMILY PROTEIN _ ANTITERMINATION NUSB DOMAIN-CONTAINING PROTEIN"/>
    <property type="match status" value="1"/>
</dbReference>
<dbReference type="InterPro" id="IPR029063">
    <property type="entry name" value="SAM-dependent_MTases_sf"/>
</dbReference>
<dbReference type="EMBL" id="RKQL01000001">
    <property type="protein sequence ID" value="RPE73242.1"/>
    <property type="molecule type" value="Genomic_DNA"/>
</dbReference>
<keyword evidence="7 13" id="KW-0808">Transferase</keyword>
<dbReference type="GO" id="GO:0009383">
    <property type="term" value="F:rRNA (cytosine-C5-)-methyltransferase activity"/>
    <property type="evidence" value="ECO:0007669"/>
    <property type="project" value="TreeGrafter"/>
</dbReference>
<evidence type="ECO:0000256" key="5">
    <source>
        <dbReference type="ARBA" id="ARBA00022552"/>
    </source>
</evidence>